<dbReference type="Gene3D" id="3.40.50.2300">
    <property type="match status" value="1"/>
</dbReference>
<feature type="domain" description="Piwi" evidence="3">
    <location>
        <begin position="595"/>
        <end position="902"/>
    </location>
</feature>
<dbReference type="Pfam" id="PF16486">
    <property type="entry name" value="ArgoN"/>
    <property type="match status" value="1"/>
</dbReference>
<dbReference type="STRING" id="71784.A0A1Y2BAB5"/>
<evidence type="ECO:0000313" key="5">
    <source>
        <dbReference type="Proteomes" id="UP000193986"/>
    </source>
</evidence>
<proteinExistence type="predicted"/>
<dbReference type="Pfam" id="PF02170">
    <property type="entry name" value="PAZ"/>
    <property type="match status" value="1"/>
</dbReference>
<dbReference type="SMART" id="SM00950">
    <property type="entry name" value="Piwi"/>
    <property type="match status" value="1"/>
</dbReference>
<feature type="region of interest" description="Disordered" evidence="1">
    <location>
        <begin position="273"/>
        <end position="314"/>
    </location>
</feature>
<dbReference type="Pfam" id="PF16488">
    <property type="entry name" value="ArgoL2"/>
    <property type="match status" value="1"/>
</dbReference>
<dbReference type="AlphaFoldDB" id="A0A1Y2BAB5"/>
<evidence type="ECO:0000256" key="1">
    <source>
        <dbReference type="SAM" id="MobiDB-lite"/>
    </source>
</evidence>
<dbReference type="Gene3D" id="2.170.260.10">
    <property type="entry name" value="paz domain"/>
    <property type="match status" value="1"/>
</dbReference>
<evidence type="ECO:0000259" key="2">
    <source>
        <dbReference type="PROSITE" id="PS50821"/>
    </source>
</evidence>
<dbReference type="OrthoDB" id="10252740at2759"/>
<dbReference type="InterPro" id="IPR032472">
    <property type="entry name" value="ArgoL2"/>
</dbReference>
<evidence type="ECO:0000313" key="4">
    <source>
        <dbReference type="EMBL" id="ORY31025.1"/>
    </source>
</evidence>
<dbReference type="EMBL" id="MCFC01000017">
    <property type="protein sequence ID" value="ORY31025.1"/>
    <property type="molecule type" value="Genomic_DNA"/>
</dbReference>
<sequence>MAAPKNGGGNGGATGLEGIFGKMRVDETFDEYVPRPDFGKTGKSITVLANMYAARFKDQGKPANSVTHYDVEINPVVKVANQKKPRALLWSVWKQMEKDATGNLKKFLDGACYDMAKNCFAKTELPIKGDEKHEVIVALPEGGGQELDEKRRFKVVFTYAQTIDLNTIVDYCKGVKQTEMTKEVMLTAVMACNVLFRQDPTDRFKAVGAQGKRFFGTENAVALPDGGQVYQGFAQSFRWTQSGLPALQLDTAYSAFVNVGMLPDVAAQMLGSGGGGGRGGRGGDRGGRGFDRGGRGGRGGPPSHGSGGGGLDSINPRQLQRLNAILRGAKFKVTHRKTDRLFTMRGITTQAAGDLKFVLNGKDGKADRTVTVVQYMKEQYNITVTKPRLPCVQYGQRFFLPMEFVKLEAFNSIPMRSLTADQTAAMIKQAALPPLQRLQRIREWRGKLNWDNLPKVRTWGIELQKEPMKINARVLVPPSITYGQNKQLRAQFGGWNLKSVSFTQKGKPLRAWSVLSLDRFFGREECQRFVNALVKVLNSSNCPVVNQHPAFIQANPDDNGALQGIRPGLQEAARQAYTSQIENPRNPKDRVDPQLVIVVMPRKEIPMYSEIKRVAMEVLKKPVVTQCLQAQKLKADRGIEQYLGNVSMKIHSKLGGVTHEVPNPQVLDVTTMMLGADVSHPGPRGGQAIPPSAAVTIAAVNGKNVQFNACVRLQEGRVEIIQDLKNMVCTHLLRFQQEQKALPQKILMFRDGVSEGQYGQCAKIEMKSIKEAIHQIGGEKYKPKVTFVICAKRHAMRFFAANPADIGGDRTGNLPAGTVVDSGVTHPFAFDMYLQAHAGLQGTAKPTHYVVVADEIGFKADTLQNLINGLCYTYARATRSVSLVPVAYYADIIASKARTIIDSDEMPDDATSVSSHSRQATLTFDPHRLKKRIEDNPECKSDYPMPLATC</sequence>
<comment type="caution">
    <text evidence="4">The sequence shown here is derived from an EMBL/GenBank/DDBJ whole genome shotgun (WGS) entry which is preliminary data.</text>
</comment>
<dbReference type="InterPro" id="IPR036397">
    <property type="entry name" value="RNaseH_sf"/>
</dbReference>
<dbReference type="InterPro" id="IPR032474">
    <property type="entry name" value="Argonaute_N"/>
</dbReference>
<gene>
    <name evidence="4" type="ORF">BCR39DRAFT_527853</name>
</gene>
<evidence type="ECO:0000259" key="3">
    <source>
        <dbReference type="PROSITE" id="PS50822"/>
    </source>
</evidence>
<dbReference type="Gene3D" id="3.30.420.10">
    <property type="entry name" value="Ribonuclease H-like superfamily/Ribonuclease H"/>
    <property type="match status" value="1"/>
</dbReference>
<feature type="domain" description="PAZ" evidence="2">
    <location>
        <begin position="309"/>
        <end position="409"/>
    </location>
</feature>
<dbReference type="Pfam" id="PF02171">
    <property type="entry name" value="Piwi"/>
    <property type="match status" value="1"/>
</dbReference>
<name>A0A1Y2BAB5_9TREE</name>
<keyword evidence="5" id="KW-1185">Reference proteome</keyword>
<dbReference type="InterPro" id="IPR012337">
    <property type="entry name" value="RNaseH-like_sf"/>
</dbReference>
<dbReference type="CDD" id="cd02846">
    <property type="entry name" value="PAZ_argonaute_like"/>
    <property type="match status" value="1"/>
</dbReference>
<reference evidence="4 5" key="1">
    <citation type="submission" date="2016-07" db="EMBL/GenBank/DDBJ databases">
        <title>Pervasive Adenine N6-methylation of Active Genes in Fungi.</title>
        <authorList>
            <consortium name="DOE Joint Genome Institute"/>
            <person name="Mondo S.J."/>
            <person name="Dannebaum R.O."/>
            <person name="Kuo R.C."/>
            <person name="Labutti K."/>
            <person name="Haridas S."/>
            <person name="Kuo A."/>
            <person name="Salamov A."/>
            <person name="Ahrendt S.R."/>
            <person name="Lipzen A."/>
            <person name="Sullivan W."/>
            <person name="Andreopoulos W.B."/>
            <person name="Clum A."/>
            <person name="Lindquist E."/>
            <person name="Daum C."/>
            <person name="Ramamoorthy G.K."/>
            <person name="Gryganskyi A."/>
            <person name="Culley D."/>
            <person name="Magnuson J.K."/>
            <person name="James T.Y."/>
            <person name="O'Malley M.A."/>
            <person name="Stajich J.E."/>
            <person name="Spatafora J.W."/>
            <person name="Visel A."/>
            <person name="Grigoriev I.V."/>
        </authorList>
    </citation>
    <scope>NUCLEOTIDE SEQUENCE [LARGE SCALE GENOMIC DNA]</scope>
    <source>
        <strain evidence="4 5">68-887.2</strain>
    </source>
</reference>
<accession>A0A1Y2BAB5</accession>
<dbReference type="InterPro" id="IPR036085">
    <property type="entry name" value="PAZ_dom_sf"/>
</dbReference>
<dbReference type="InterPro" id="IPR014811">
    <property type="entry name" value="ArgoL1"/>
</dbReference>
<dbReference type="FunCoup" id="A0A1Y2BAB5">
    <property type="interactions" value="204"/>
</dbReference>
<dbReference type="Pfam" id="PF08699">
    <property type="entry name" value="ArgoL1"/>
    <property type="match status" value="1"/>
</dbReference>
<dbReference type="Proteomes" id="UP000193986">
    <property type="component" value="Unassembled WGS sequence"/>
</dbReference>
<dbReference type="SUPFAM" id="SSF53098">
    <property type="entry name" value="Ribonuclease H-like"/>
    <property type="match status" value="1"/>
</dbReference>
<dbReference type="InterPro" id="IPR003165">
    <property type="entry name" value="Piwi"/>
</dbReference>
<feature type="compositionally biased region" description="Basic and acidic residues" evidence="1">
    <location>
        <begin position="281"/>
        <end position="294"/>
    </location>
</feature>
<organism evidence="4 5">
    <name type="scientific">Naematelia encephala</name>
    <dbReference type="NCBI Taxonomy" id="71784"/>
    <lineage>
        <taxon>Eukaryota</taxon>
        <taxon>Fungi</taxon>
        <taxon>Dikarya</taxon>
        <taxon>Basidiomycota</taxon>
        <taxon>Agaricomycotina</taxon>
        <taxon>Tremellomycetes</taxon>
        <taxon>Tremellales</taxon>
        <taxon>Naemateliaceae</taxon>
        <taxon>Naematelia</taxon>
    </lineage>
</organism>
<protein>
    <submittedName>
        <fullName evidence="4">Putative Argonaute-like protein</fullName>
    </submittedName>
</protein>
<dbReference type="CDD" id="cd04657">
    <property type="entry name" value="Piwi_ago-like"/>
    <property type="match status" value="1"/>
</dbReference>
<dbReference type="GO" id="GO:0003723">
    <property type="term" value="F:RNA binding"/>
    <property type="evidence" value="ECO:0007669"/>
    <property type="project" value="InterPro"/>
</dbReference>
<dbReference type="PROSITE" id="PS50822">
    <property type="entry name" value="PIWI"/>
    <property type="match status" value="1"/>
</dbReference>
<dbReference type="PANTHER" id="PTHR22891">
    <property type="entry name" value="EUKARYOTIC TRANSLATION INITIATION FACTOR 2C"/>
    <property type="match status" value="1"/>
</dbReference>
<feature type="compositionally biased region" description="Gly residues" evidence="1">
    <location>
        <begin position="296"/>
        <end position="311"/>
    </location>
</feature>
<dbReference type="InParanoid" id="A0A1Y2BAB5"/>
<dbReference type="InterPro" id="IPR003100">
    <property type="entry name" value="PAZ_dom"/>
</dbReference>
<dbReference type="SUPFAM" id="SSF101690">
    <property type="entry name" value="PAZ domain"/>
    <property type="match status" value="1"/>
</dbReference>
<dbReference type="InterPro" id="IPR045246">
    <property type="entry name" value="Piwi_ago-like"/>
</dbReference>
<dbReference type="PROSITE" id="PS50821">
    <property type="entry name" value="PAZ"/>
    <property type="match status" value="1"/>
</dbReference>